<dbReference type="Pfam" id="PF01395">
    <property type="entry name" value="PBP_GOBP"/>
    <property type="match status" value="1"/>
</dbReference>
<evidence type="ECO:0000313" key="2">
    <source>
        <dbReference type="EMBL" id="JAV53789.1"/>
    </source>
</evidence>
<dbReference type="FunCoup" id="A0A1Y1JWU4">
    <property type="interactions" value="15"/>
</dbReference>
<dbReference type="AlphaFoldDB" id="A0A1Y1JWU4"/>
<sequence>MLIISVILLGFFIPAMNSQEISQYIQDVWRNVTLPHHDACVIESQIDPLIAETWLRDFHMPDDDYFGCFLKCLYSSLNFMRSDGTFDQHEIVDVAHYMDHDMAEMCLENIDVEENLCKKSYNLCWCVVHALAEWPEEY</sequence>
<accession>A0A1Y1JWU4</accession>
<evidence type="ECO:0000313" key="3">
    <source>
        <dbReference type="EMBL" id="KAB0798183.1"/>
    </source>
</evidence>
<keyword evidence="4" id="KW-1185">Reference proteome</keyword>
<evidence type="ECO:0000313" key="4">
    <source>
        <dbReference type="Proteomes" id="UP000327044"/>
    </source>
</evidence>
<reference evidence="2" key="1">
    <citation type="journal article" date="2016" name="Sci. Rep.">
        <title>Molecular characterization of firefly nuptial gifts: a multi-omics approach sheds light on postcopulatory sexual selection.</title>
        <authorList>
            <person name="Al-Wathiqui N."/>
            <person name="Fallon T.R."/>
            <person name="South A."/>
            <person name="Weng J.K."/>
            <person name="Lewis S.M."/>
        </authorList>
    </citation>
    <scope>NUCLEOTIDE SEQUENCE</scope>
</reference>
<dbReference type="InterPro" id="IPR036728">
    <property type="entry name" value="PBP_GOBP_sf"/>
</dbReference>
<protein>
    <submittedName>
        <fullName evidence="2">Uncharacterized protein</fullName>
    </submittedName>
</protein>
<feature type="chain" id="PRO_5036312497" evidence="1">
    <location>
        <begin position="19"/>
        <end position="138"/>
    </location>
</feature>
<dbReference type="EMBL" id="GEZM01098719">
    <property type="protein sequence ID" value="JAV53789.1"/>
    <property type="molecule type" value="Transcribed_RNA"/>
</dbReference>
<organism evidence="2">
    <name type="scientific">Photinus pyralis</name>
    <name type="common">Common eastern firefly</name>
    <name type="synonym">Lampyris pyralis</name>
    <dbReference type="NCBI Taxonomy" id="7054"/>
    <lineage>
        <taxon>Eukaryota</taxon>
        <taxon>Metazoa</taxon>
        <taxon>Ecdysozoa</taxon>
        <taxon>Arthropoda</taxon>
        <taxon>Hexapoda</taxon>
        <taxon>Insecta</taxon>
        <taxon>Pterygota</taxon>
        <taxon>Neoptera</taxon>
        <taxon>Endopterygota</taxon>
        <taxon>Coleoptera</taxon>
        <taxon>Polyphaga</taxon>
        <taxon>Elateriformia</taxon>
        <taxon>Elateroidea</taxon>
        <taxon>Lampyridae</taxon>
        <taxon>Lampyrinae</taxon>
        <taxon>Photinus</taxon>
    </lineage>
</organism>
<dbReference type="InterPro" id="IPR006170">
    <property type="entry name" value="PBP/GOBP"/>
</dbReference>
<dbReference type="Proteomes" id="UP000327044">
    <property type="component" value="Unassembled WGS sequence"/>
</dbReference>
<evidence type="ECO:0000256" key="1">
    <source>
        <dbReference type="SAM" id="SignalP"/>
    </source>
</evidence>
<reference evidence="3" key="3">
    <citation type="submission" date="2019-08" db="EMBL/GenBank/DDBJ databases">
        <authorList>
            <consortium name="Photinus pyralis genome working group"/>
            <person name="Fallon T.R."/>
            <person name="Sander Lower S.E."/>
            <person name="Weng J.-K."/>
        </authorList>
    </citation>
    <scope>NUCLEOTIDE SEQUENCE</scope>
    <source>
        <strain evidence="3">1611_PpyrPB1</strain>
        <tissue evidence="3">Whole body</tissue>
    </source>
</reference>
<name>A0A1Y1JWU4_PHOPY</name>
<proteinExistence type="predicted"/>
<keyword evidence="1" id="KW-0732">Signal</keyword>
<feature type="signal peptide" evidence="1">
    <location>
        <begin position="1"/>
        <end position="18"/>
    </location>
</feature>
<dbReference type="EMBL" id="VVIM01000006">
    <property type="protein sequence ID" value="KAB0798183.1"/>
    <property type="molecule type" value="Genomic_DNA"/>
</dbReference>
<gene>
    <name evidence="3" type="ORF">PPYR_09176</name>
</gene>
<dbReference type="GO" id="GO:0005549">
    <property type="term" value="F:odorant binding"/>
    <property type="evidence" value="ECO:0007669"/>
    <property type="project" value="InterPro"/>
</dbReference>
<dbReference type="CDD" id="cd23992">
    <property type="entry name" value="PBP_GOBP"/>
    <property type="match status" value="1"/>
</dbReference>
<dbReference type="InParanoid" id="A0A1Y1JWU4"/>
<dbReference type="SUPFAM" id="SSF47565">
    <property type="entry name" value="Insect pheromone/odorant-binding proteins"/>
    <property type="match status" value="1"/>
</dbReference>
<reference evidence="3 4" key="2">
    <citation type="journal article" date="2018" name="Elife">
        <title>Firefly genomes illuminate parallel origins of bioluminescence in beetles.</title>
        <authorList>
            <person name="Fallon T.R."/>
            <person name="Lower S.E."/>
            <person name="Chang C.H."/>
            <person name="Bessho-Uehara M."/>
            <person name="Martin G.J."/>
            <person name="Bewick A.J."/>
            <person name="Behringer M."/>
            <person name="Debat H.J."/>
            <person name="Wong I."/>
            <person name="Day J.C."/>
            <person name="Suvorov A."/>
            <person name="Silva C.J."/>
            <person name="Stanger-Hall K.F."/>
            <person name="Hall D.W."/>
            <person name="Schmitz R.J."/>
            <person name="Nelson D.R."/>
            <person name="Lewis S.M."/>
            <person name="Shigenobu S."/>
            <person name="Bybee S.M."/>
            <person name="Larracuente A.M."/>
            <person name="Oba Y."/>
            <person name="Weng J.K."/>
        </authorList>
    </citation>
    <scope>NUCLEOTIDE SEQUENCE [LARGE SCALE GENOMIC DNA]</scope>
    <source>
        <strain evidence="3">1611_PpyrPB1</strain>
        <tissue evidence="3">Whole body</tissue>
    </source>
</reference>
<dbReference type="Gene3D" id="1.10.238.20">
    <property type="entry name" value="Pheromone/general odorant binding protein domain"/>
    <property type="match status" value="1"/>
</dbReference>